<organism evidence="1 2">
    <name type="scientific">Plectus sambesii</name>
    <dbReference type="NCBI Taxonomy" id="2011161"/>
    <lineage>
        <taxon>Eukaryota</taxon>
        <taxon>Metazoa</taxon>
        <taxon>Ecdysozoa</taxon>
        <taxon>Nematoda</taxon>
        <taxon>Chromadorea</taxon>
        <taxon>Plectida</taxon>
        <taxon>Plectina</taxon>
        <taxon>Plectoidea</taxon>
        <taxon>Plectidae</taxon>
        <taxon>Plectus</taxon>
    </lineage>
</organism>
<evidence type="ECO:0000313" key="1">
    <source>
        <dbReference type="Proteomes" id="UP000887566"/>
    </source>
</evidence>
<keyword evidence="1" id="KW-1185">Reference proteome</keyword>
<reference evidence="2" key="1">
    <citation type="submission" date="2022-11" db="UniProtKB">
        <authorList>
            <consortium name="WormBaseParasite"/>
        </authorList>
    </citation>
    <scope>IDENTIFICATION</scope>
</reference>
<accession>A0A914W7H2</accession>
<name>A0A914W7H2_9BILA</name>
<dbReference type="Proteomes" id="UP000887566">
    <property type="component" value="Unplaced"/>
</dbReference>
<protein>
    <submittedName>
        <fullName evidence="2">Uncharacterized protein</fullName>
    </submittedName>
</protein>
<sequence length="200" mass="22323">MTTSILHVQLWKKAGYLTKDVFGTALSLANETGCENVHDFVDKVELAKHEIDSQPSVPGKPESKVRQEFGNTLNSTTLCDQFTQFMNDIAVDAEQVNELSKNTSLPFSTNQAAVYHAQKHGEKSCEAYSIDTNDTNDPPKVDPAKVMDGYMKQIPEKFFKRENVTSMRYSQDGRIFKMSYRAVAPNGKMNVGSTSQCVKP</sequence>
<dbReference type="WBParaSite" id="PSAMB.scaffold3192size19309.g20659.t1">
    <property type="protein sequence ID" value="PSAMB.scaffold3192size19309.g20659.t1"/>
    <property type="gene ID" value="PSAMB.scaffold3192size19309.g20659"/>
</dbReference>
<evidence type="ECO:0000313" key="2">
    <source>
        <dbReference type="WBParaSite" id="PSAMB.scaffold3192size19309.g20659.t1"/>
    </source>
</evidence>
<proteinExistence type="predicted"/>
<dbReference type="AlphaFoldDB" id="A0A914W7H2"/>